<proteinExistence type="predicted"/>
<sequence length="715" mass="75987">MRAASGGKFSLGSAFGRRTDKHDRQPSYTGSTDFGASNNADQGTTSRINGAAYNDQPDSPNARLSGGEGGSGGGGVQLKKLGKTFAHNNLLPGLGNKDLKALQDVISAEKGVLSNTEKLAIESQKAASVLPNYGLQEGPDLQDILTQSSHLMNYFSAALNVYAERQVSLRGSYKKIRDREEELMELRSQRRSTGSKAESAERKLSKMGPENKGLVGQTELLERLRQEMRSMDTDIVKEETALGDFKRQIVKEAMMYKFCGLEELGEKLCIIGEMGKLVIDEIPLEETPVGYGRAPYGGFTKTESAVDEAGRCLGQVKFTAVETALKPSHLPHAQHLRSASSNLPRQESIAAAEEFAHFPGGMASPETPGRAAYGSSVPPPGGSYGLDENPYGGIADRTTHYGEYGGVRGGEEGDARRQTLWQGPTEDALQEGPDYEHQQQAEMDKQNEQEQAPWREQSDQTPVVATQHEELPNPHDPESATQLGQDRDHPIIGGVALGAALSPPWQPLNVKRGGGTPEPHSLHDAPVPPTTSEPAHAIPPAADYTQSDYHSEAHSDLIPPPSMAQLHNRAPTPGTEGFRTPAESPNLELGSFQHSAPTIPDFGGIPTSGGKMSAGAFRKAAPRRSETTGTTAGEEEGTGSDVSRGARRLPAPPGGYTSGVAGPSGAPAGAPAGTGVWTDEKRALAQKEAFEDAAGDERGAPPSYGAAPSHDESLR</sequence>
<feature type="compositionally biased region" description="Basic and acidic residues" evidence="1">
    <location>
        <begin position="678"/>
        <end position="699"/>
    </location>
</feature>
<keyword evidence="3" id="KW-1185">Reference proteome</keyword>
<dbReference type="AlphaFoldDB" id="A0AA38HED3"/>
<dbReference type="GeneID" id="77725998"/>
<dbReference type="Pfam" id="PF13805">
    <property type="entry name" value="Pil1"/>
    <property type="match status" value="1"/>
</dbReference>
<gene>
    <name evidence="2" type="ORF">MKK02DRAFT_23869</name>
</gene>
<evidence type="ECO:0008006" key="4">
    <source>
        <dbReference type="Google" id="ProtNLM"/>
    </source>
</evidence>
<dbReference type="Gene3D" id="1.20.1270.60">
    <property type="entry name" value="Arfaptin homology (AH) domain/BAR domain"/>
    <property type="match status" value="1"/>
</dbReference>
<feature type="region of interest" description="Disordered" evidence="1">
    <location>
        <begin position="186"/>
        <end position="212"/>
    </location>
</feature>
<reference evidence="2" key="1">
    <citation type="journal article" date="2022" name="G3 (Bethesda)">
        <title>High quality genome of the basidiomycete yeast Dioszegia hungarica PDD-24b-2 isolated from cloud water.</title>
        <authorList>
            <person name="Jarrige D."/>
            <person name="Haridas S."/>
            <person name="Bleykasten-Grosshans C."/>
            <person name="Joly M."/>
            <person name="Nadalig T."/>
            <person name="Sancelme M."/>
            <person name="Vuilleumier S."/>
            <person name="Grigoriev I.V."/>
            <person name="Amato P."/>
            <person name="Bringel F."/>
        </authorList>
    </citation>
    <scope>NUCLEOTIDE SEQUENCE</scope>
    <source>
        <strain evidence="2">PDD-24b-2</strain>
    </source>
</reference>
<feature type="region of interest" description="Disordered" evidence="1">
    <location>
        <begin position="511"/>
        <end position="715"/>
    </location>
</feature>
<dbReference type="InterPro" id="IPR028245">
    <property type="entry name" value="PIL1/LSP1"/>
</dbReference>
<name>A0AA38HED3_9TREE</name>
<accession>A0AA38HED3</accession>
<dbReference type="Proteomes" id="UP001164286">
    <property type="component" value="Unassembled WGS sequence"/>
</dbReference>
<feature type="compositionally biased region" description="Basic and acidic residues" evidence="1">
    <location>
        <begin position="434"/>
        <end position="448"/>
    </location>
</feature>
<dbReference type="InterPro" id="IPR027267">
    <property type="entry name" value="AH/BAR_dom_sf"/>
</dbReference>
<feature type="compositionally biased region" description="Polar residues" evidence="1">
    <location>
        <begin position="26"/>
        <end position="48"/>
    </location>
</feature>
<feature type="region of interest" description="Disordered" evidence="1">
    <location>
        <begin position="359"/>
        <end position="412"/>
    </location>
</feature>
<dbReference type="PANTHER" id="PTHR31962">
    <property type="entry name" value="SPHINGOLIPID LONG CHAIN BASE-RESPONSIVE PROTEIN PIL1"/>
    <property type="match status" value="1"/>
</dbReference>
<dbReference type="GO" id="GO:0005886">
    <property type="term" value="C:plasma membrane"/>
    <property type="evidence" value="ECO:0007669"/>
    <property type="project" value="TreeGrafter"/>
</dbReference>
<evidence type="ECO:0000313" key="3">
    <source>
        <dbReference type="Proteomes" id="UP001164286"/>
    </source>
</evidence>
<feature type="compositionally biased region" description="Low complexity" evidence="1">
    <location>
        <begin position="658"/>
        <end position="676"/>
    </location>
</feature>
<evidence type="ECO:0000256" key="1">
    <source>
        <dbReference type="SAM" id="MobiDB-lite"/>
    </source>
</evidence>
<comment type="caution">
    <text evidence="2">The sequence shown here is derived from an EMBL/GenBank/DDBJ whole genome shotgun (WGS) entry which is preliminary data.</text>
</comment>
<dbReference type="GO" id="GO:0008289">
    <property type="term" value="F:lipid binding"/>
    <property type="evidence" value="ECO:0007669"/>
    <property type="project" value="TreeGrafter"/>
</dbReference>
<dbReference type="PANTHER" id="PTHR31962:SF6">
    <property type="entry name" value="EISOSOME COMPONENT PIL1-DOMAIN-CONTAINING PROTEIN"/>
    <property type="match status" value="1"/>
</dbReference>
<dbReference type="GO" id="GO:0036286">
    <property type="term" value="C:eisosome filament"/>
    <property type="evidence" value="ECO:0007669"/>
    <property type="project" value="TreeGrafter"/>
</dbReference>
<feature type="region of interest" description="Disordered" evidence="1">
    <location>
        <begin position="425"/>
        <end position="463"/>
    </location>
</feature>
<feature type="region of interest" description="Disordered" evidence="1">
    <location>
        <begin position="1"/>
        <end position="75"/>
    </location>
</feature>
<dbReference type="RefSeq" id="XP_052947476.1">
    <property type="nucleotide sequence ID" value="XM_053086797.1"/>
</dbReference>
<dbReference type="GO" id="GO:0070941">
    <property type="term" value="P:eisosome assembly"/>
    <property type="evidence" value="ECO:0007669"/>
    <property type="project" value="TreeGrafter"/>
</dbReference>
<organism evidence="2 3">
    <name type="scientific">Dioszegia hungarica</name>
    <dbReference type="NCBI Taxonomy" id="4972"/>
    <lineage>
        <taxon>Eukaryota</taxon>
        <taxon>Fungi</taxon>
        <taxon>Dikarya</taxon>
        <taxon>Basidiomycota</taxon>
        <taxon>Agaricomycotina</taxon>
        <taxon>Tremellomycetes</taxon>
        <taxon>Tremellales</taxon>
        <taxon>Bulleribasidiaceae</taxon>
        <taxon>Dioszegia</taxon>
    </lineage>
</organism>
<dbReference type="EMBL" id="JAKWFO010000004">
    <property type="protein sequence ID" value="KAI9637699.1"/>
    <property type="molecule type" value="Genomic_DNA"/>
</dbReference>
<feature type="compositionally biased region" description="Gly residues" evidence="1">
    <location>
        <begin position="66"/>
        <end position="75"/>
    </location>
</feature>
<protein>
    <recommendedName>
        <fullName evidence="4">Eisosome component PIL1-domain-containing protein</fullName>
    </recommendedName>
</protein>
<evidence type="ECO:0000313" key="2">
    <source>
        <dbReference type="EMBL" id="KAI9637699.1"/>
    </source>
</evidence>
<dbReference type="GO" id="GO:0006897">
    <property type="term" value="P:endocytosis"/>
    <property type="evidence" value="ECO:0007669"/>
    <property type="project" value="TreeGrafter"/>
</dbReference>